<comment type="caution">
    <text evidence="1">The sequence shown here is derived from an EMBL/GenBank/DDBJ whole genome shotgun (WGS) entry which is preliminary data.</text>
</comment>
<dbReference type="Proteomes" id="UP000541154">
    <property type="component" value="Unassembled WGS sequence"/>
</dbReference>
<dbReference type="EMBL" id="SPNV01000105">
    <property type="protein sequence ID" value="KAF5861225.1"/>
    <property type="molecule type" value="Genomic_DNA"/>
</dbReference>
<keyword evidence="2" id="KW-1185">Reference proteome</keyword>
<name>A0A8H6E7S6_PETAA</name>
<dbReference type="PANTHER" id="PTHR34714:SF2">
    <property type="entry name" value="EGF-LIKE DOMAIN-CONTAINING PROTEIN"/>
    <property type="match status" value="1"/>
</dbReference>
<organism evidence="1 2">
    <name type="scientific">Petromyces alliaceus</name>
    <name type="common">Aspergillus alliaceus</name>
    <dbReference type="NCBI Taxonomy" id="209559"/>
    <lineage>
        <taxon>Eukaryota</taxon>
        <taxon>Fungi</taxon>
        <taxon>Dikarya</taxon>
        <taxon>Ascomycota</taxon>
        <taxon>Pezizomycotina</taxon>
        <taxon>Eurotiomycetes</taxon>
        <taxon>Eurotiomycetidae</taxon>
        <taxon>Eurotiales</taxon>
        <taxon>Aspergillaceae</taxon>
        <taxon>Aspergillus</taxon>
        <taxon>Aspergillus subgen. Circumdati</taxon>
    </lineage>
</organism>
<reference evidence="1 2" key="1">
    <citation type="submission" date="2019-04" db="EMBL/GenBank/DDBJ databases">
        <title>Aspergillus burnettii sp. nov., novel species from soil in southeast Queensland.</title>
        <authorList>
            <person name="Gilchrist C.L.M."/>
            <person name="Pitt J.I."/>
            <person name="Lange L."/>
            <person name="Lacey H.J."/>
            <person name="Vuong D."/>
            <person name="Midgley D.J."/>
            <person name="Greenfield P."/>
            <person name="Bradbury M."/>
            <person name="Lacey E."/>
            <person name="Busk P.K."/>
            <person name="Pilgaard B."/>
            <person name="Chooi Y.H."/>
            <person name="Piggott A.M."/>
        </authorList>
    </citation>
    <scope>NUCLEOTIDE SEQUENCE [LARGE SCALE GENOMIC DNA]</scope>
    <source>
        <strain evidence="1 2">FRR 5400</strain>
    </source>
</reference>
<sequence>MTNILKFSSGVGVLSLGDQQILFAETKGIGGAAAYQLALRKHGINGKALAQAQAEAIKAGREYVLAELQYIKSNKDIADLKELRAQFSGQEKIYAQVEAKFYSRFLGIRNSLTMEMRRLVWVYKYWALEDSAVELDSQKTVAQFQADLLTLDSEIESTGEKYATNFQPFNYSVGSSKLPSNYGQQLIDGLRSESHRASFTLTADDPNGHQGFASIFTDGSHSASMA</sequence>
<accession>A0A8H6E7S6</accession>
<dbReference type="AlphaFoldDB" id="A0A8H6E7S6"/>
<gene>
    <name evidence="1" type="ORF">ETB97_000480</name>
</gene>
<proteinExistence type="predicted"/>
<protein>
    <submittedName>
        <fullName evidence="1">Uncharacterized protein</fullName>
    </submittedName>
</protein>
<evidence type="ECO:0000313" key="2">
    <source>
        <dbReference type="Proteomes" id="UP000541154"/>
    </source>
</evidence>
<evidence type="ECO:0000313" key="1">
    <source>
        <dbReference type="EMBL" id="KAF5861225.1"/>
    </source>
</evidence>
<dbReference type="PANTHER" id="PTHR34714">
    <property type="entry name" value="EGF-LIKE DOMAIN-CONTAINING PROTEIN"/>
    <property type="match status" value="1"/>
</dbReference>